<dbReference type="InterPro" id="IPR050765">
    <property type="entry name" value="Riboflavin_Biosynth_HTPR"/>
</dbReference>
<feature type="domain" description="Bacterial bifunctional deaminase-reductase C-terminal" evidence="1">
    <location>
        <begin position="2"/>
        <end position="169"/>
    </location>
</feature>
<dbReference type="RefSeq" id="WP_169585110.1">
    <property type="nucleotide sequence ID" value="NZ_VCQU01000001.1"/>
</dbReference>
<dbReference type="InterPro" id="IPR002734">
    <property type="entry name" value="RibDG_C"/>
</dbReference>
<evidence type="ECO:0000313" key="2">
    <source>
        <dbReference type="EMBL" id="NMN94463.1"/>
    </source>
</evidence>
<dbReference type="AlphaFoldDB" id="A0A848K6S5"/>
<dbReference type="SUPFAM" id="SSF53597">
    <property type="entry name" value="Dihydrofolate reductase-like"/>
    <property type="match status" value="1"/>
</dbReference>
<dbReference type="PANTHER" id="PTHR38011:SF11">
    <property type="entry name" value="2,5-DIAMINO-6-RIBOSYLAMINO-4(3H)-PYRIMIDINONE 5'-PHOSPHATE REDUCTASE"/>
    <property type="match status" value="1"/>
</dbReference>
<name>A0A848K6S5_9NOCA</name>
<dbReference type="EMBL" id="VCQU01000001">
    <property type="protein sequence ID" value="NMN94463.1"/>
    <property type="molecule type" value="Genomic_DNA"/>
</dbReference>
<proteinExistence type="predicted"/>
<reference evidence="2 3" key="2">
    <citation type="submission" date="2020-06" db="EMBL/GenBank/DDBJ databases">
        <title>Antribacter stalactiti gen. nov., sp. nov., a new member of the family Nacardiaceae isolated from a cave.</title>
        <authorList>
            <person name="Kim I.S."/>
        </authorList>
    </citation>
    <scope>NUCLEOTIDE SEQUENCE [LARGE SCALE GENOMIC DNA]</scope>
    <source>
        <strain evidence="2 3">YC2-7</strain>
    </source>
</reference>
<dbReference type="GO" id="GO:0008703">
    <property type="term" value="F:5-amino-6-(5-phosphoribosylamino)uracil reductase activity"/>
    <property type="evidence" value="ECO:0007669"/>
    <property type="project" value="InterPro"/>
</dbReference>
<dbReference type="Gene3D" id="3.40.430.10">
    <property type="entry name" value="Dihydrofolate Reductase, subunit A"/>
    <property type="match status" value="1"/>
</dbReference>
<evidence type="ECO:0000313" key="3">
    <source>
        <dbReference type="Proteomes" id="UP000535543"/>
    </source>
</evidence>
<accession>A0A848K6S5</accession>
<dbReference type="InterPro" id="IPR024072">
    <property type="entry name" value="DHFR-like_dom_sf"/>
</dbReference>
<dbReference type="PANTHER" id="PTHR38011">
    <property type="entry name" value="DIHYDROFOLATE REDUCTASE FAMILY PROTEIN (AFU_ORTHOLOGUE AFUA_8G06820)"/>
    <property type="match status" value="1"/>
</dbReference>
<keyword evidence="3" id="KW-1185">Reference proteome</keyword>
<evidence type="ECO:0000259" key="1">
    <source>
        <dbReference type="Pfam" id="PF01872"/>
    </source>
</evidence>
<gene>
    <name evidence="2" type="ORF">FGL95_05350</name>
</gene>
<sequence length="194" mass="20876">MRKVIVFTITSLDGYTAGPGNNVMAMNMDNAFDSYCAERLGTADTLLLGRTSYEMFRGFWPAVVDNPDATPAQREISRRDNAIDKVVVSDTAAPDESLPWHDNTTIVTREAAHSHIADLKNQDGGDILIFGSRTLWNDLLANGLIDELHVMVGPAAVGDGTPAFDSTPALRPIDARTIAGSDNVLLTYQVGSPA</sequence>
<dbReference type="Proteomes" id="UP000535543">
    <property type="component" value="Unassembled WGS sequence"/>
</dbReference>
<organism evidence="2 3">
    <name type="scientific">Antrihabitans stalactiti</name>
    <dbReference type="NCBI Taxonomy" id="2584121"/>
    <lineage>
        <taxon>Bacteria</taxon>
        <taxon>Bacillati</taxon>
        <taxon>Actinomycetota</taxon>
        <taxon>Actinomycetes</taxon>
        <taxon>Mycobacteriales</taxon>
        <taxon>Nocardiaceae</taxon>
        <taxon>Antrihabitans</taxon>
    </lineage>
</organism>
<dbReference type="Pfam" id="PF01872">
    <property type="entry name" value="RibD_C"/>
    <property type="match status" value="1"/>
</dbReference>
<reference evidence="2 3" key="1">
    <citation type="submission" date="2019-05" db="EMBL/GenBank/DDBJ databases">
        <authorList>
            <person name="Lee S.D."/>
        </authorList>
    </citation>
    <scope>NUCLEOTIDE SEQUENCE [LARGE SCALE GENOMIC DNA]</scope>
    <source>
        <strain evidence="2 3">YC2-7</strain>
    </source>
</reference>
<comment type="caution">
    <text evidence="2">The sequence shown here is derived from an EMBL/GenBank/DDBJ whole genome shotgun (WGS) entry which is preliminary data.</text>
</comment>
<dbReference type="GO" id="GO:0009231">
    <property type="term" value="P:riboflavin biosynthetic process"/>
    <property type="evidence" value="ECO:0007669"/>
    <property type="project" value="InterPro"/>
</dbReference>
<protein>
    <submittedName>
        <fullName evidence="2">Deaminase</fullName>
    </submittedName>
</protein>